<proteinExistence type="predicted"/>
<dbReference type="GO" id="GO:0003700">
    <property type="term" value="F:DNA-binding transcription factor activity"/>
    <property type="evidence" value="ECO:0007669"/>
    <property type="project" value="InterPro"/>
</dbReference>
<sequence>MSSSGVTFHGVTSSMRRAQIVSSLRAKGAASVRELAETLQVSESTIRRDLDVLDRNGELLRTYGGAALSPRPAAPEISFAASAEHDSAEKAAVAERAARLVEDDMVVVLDIGTSTRLLARHLRGRPVTVITANLAVLDELRDDDAVRLCLLGGVVRRNYLSLVGSLTETALRQVRADLVFLSCTGVRPDGHVMDDMEVETPIKQAMLESADRVVLVASEAKFPGTGSLRVCSLDRVDALVTTAGADPRTLEVCREAGGKVYIA</sequence>
<dbReference type="PROSITE" id="PS51000">
    <property type="entry name" value="HTH_DEOR_2"/>
    <property type="match status" value="1"/>
</dbReference>
<reference evidence="6" key="1">
    <citation type="submission" date="2017-06" db="EMBL/GenBank/DDBJ databases">
        <authorList>
            <person name="Varghese N."/>
            <person name="Submissions S."/>
        </authorList>
    </citation>
    <scope>NUCLEOTIDE SEQUENCE [LARGE SCALE GENOMIC DNA]</scope>
    <source>
        <strain evidence="6">DSM 44485</strain>
    </source>
</reference>
<evidence type="ECO:0000259" key="4">
    <source>
        <dbReference type="PROSITE" id="PS51000"/>
    </source>
</evidence>
<dbReference type="EMBL" id="FZNP01000004">
    <property type="protein sequence ID" value="SNR58281.1"/>
    <property type="molecule type" value="Genomic_DNA"/>
</dbReference>
<dbReference type="Pfam" id="PF08220">
    <property type="entry name" value="HTH_DeoR"/>
    <property type="match status" value="1"/>
</dbReference>
<keyword evidence="6" id="KW-1185">Reference proteome</keyword>
<dbReference type="InterPro" id="IPR014036">
    <property type="entry name" value="DeoR-like_C"/>
</dbReference>
<dbReference type="SUPFAM" id="SSF46785">
    <property type="entry name" value="Winged helix' DNA-binding domain"/>
    <property type="match status" value="1"/>
</dbReference>
<dbReference type="InterPro" id="IPR036390">
    <property type="entry name" value="WH_DNA-bd_sf"/>
</dbReference>
<evidence type="ECO:0000256" key="1">
    <source>
        <dbReference type="ARBA" id="ARBA00023015"/>
    </source>
</evidence>
<evidence type="ECO:0000313" key="6">
    <source>
        <dbReference type="Proteomes" id="UP000198420"/>
    </source>
</evidence>
<dbReference type="GO" id="GO:0003677">
    <property type="term" value="F:DNA binding"/>
    <property type="evidence" value="ECO:0007669"/>
    <property type="project" value="UniProtKB-KW"/>
</dbReference>
<dbReference type="SUPFAM" id="SSF100950">
    <property type="entry name" value="NagB/RpiA/CoA transferase-like"/>
    <property type="match status" value="1"/>
</dbReference>
<dbReference type="OrthoDB" id="7688673at2"/>
<dbReference type="PROSITE" id="PS00894">
    <property type="entry name" value="HTH_DEOR_1"/>
    <property type="match status" value="1"/>
</dbReference>
<dbReference type="InterPro" id="IPR018356">
    <property type="entry name" value="Tscrpt_reg_HTH_DeoR_CS"/>
</dbReference>
<evidence type="ECO:0000313" key="5">
    <source>
        <dbReference type="EMBL" id="SNR58281.1"/>
    </source>
</evidence>
<dbReference type="InterPro" id="IPR001034">
    <property type="entry name" value="DeoR_HTH"/>
</dbReference>
<organism evidence="5 6">
    <name type="scientific">Actinomadura mexicana</name>
    <dbReference type="NCBI Taxonomy" id="134959"/>
    <lineage>
        <taxon>Bacteria</taxon>
        <taxon>Bacillati</taxon>
        <taxon>Actinomycetota</taxon>
        <taxon>Actinomycetes</taxon>
        <taxon>Streptosporangiales</taxon>
        <taxon>Thermomonosporaceae</taxon>
        <taxon>Actinomadura</taxon>
    </lineage>
</organism>
<keyword evidence="2" id="KW-0238">DNA-binding</keyword>
<dbReference type="SMART" id="SM00420">
    <property type="entry name" value="HTH_DEOR"/>
    <property type="match status" value="1"/>
</dbReference>
<keyword evidence="1" id="KW-0805">Transcription regulation</keyword>
<gene>
    <name evidence="5" type="ORF">SAMN06265355_104361</name>
</gene>
<evidence type="ECO:0000256" key="2">
    <source>
        <dbReference type="ARBA" id="ARBA00023125"/>
    </source>
</evidence>
<dbReference type="InterPro" id="IPR050313">
    <property type="entry name" value="Carb_Metab_HTH_regulators"/>
</dbReference>
<dbReference type="InterPro" id="IPR036388">
    <property type="entry name" value="WH-like_DNA-bd_sf"/>
</dbReference>
<dbReference type="PANTHER" id="PTHR30363:SF44">
    <property type="entry name" value="AGA OPERON TRANSCRIPTIONAL REPRESSOR-RELATED"/>
    <property type="match status" value="1"/>
</dbReference>
<dbReference type="AlphaFoldDB" id="A0A238XI88"/>
<accession>A0A238XI88</accession>
<dbReference type="Pfam" id="PF00455">
    <property type="entry name" value="DeoRC"/>
    <property type="match status" value="1"/>
</dbReference>
<feature type="domain" description="HTH deoR-type" evidence="4">
    <location>
        <begin position="13"/>
        <end position="68"/>
    </location>
</feature>
<dbReference type="SMART" id="SM01134">
    <property type="entry name" value="DeoRC"/>
    <property type="match status" value="1"/>
</dbReference>
<dbReference type="Proteomes" id="UP000198420">
    <property type="component" value="Unassembled WGS sequence"/>
</dbReference>
<name>A0A238XI88_9ACTN</name>
<dbReference type="PRINTS" id="PR00037">
    <property type="entry name" value="HTHLACR"/>
</dbReference>
<dbReference type="InterPro" id="IPR037171">
    <property type="entry name" value="NagB/RpiA_transferase-like"/>
</dbReference>
<keyword evidence="3" id="KW-0804">Transcription</keyword>
<protein>
    <submittedName>
        <fullName evidence="5">Transcriptional regulator, DeoR family</fullName>
    </submittedName>
</protein>
<dbReference type="PANTHER" id="PTHR30363">
    <property type="entry name" value="HTH-TYPE TRANSCRIPTIONAL REGULATOR SRLR-RELATED"/>
    <property type="match status" value="1"/>
</dbReference>
<dbReference type="Gene3D" id="1.10.10.10">
    <property type="entry name" value="Winged helix-like DNA-binding domain superfamily/Winged helix DNA-binding domain"/>
    <property type="match status" value="1"/>
</dbReference>
<evidence type="ECO:0000256" key="3">
    <source>
        <dbReference type="ARBA" id="ARBA00023163"/>
    </source>
</evidence>